<feature type="domain" description="FAD-dependent oxidoreductase 2 FAD-binding" evidence="6">
    <location>
        <begin position="12"/>
        <end position="60"/>
    </location>
</feature>
<dbReference type="EMBL" id="BJYG01000034">
    <property type="protein sequence ID" value="GEN64103.1"/>
    <property type="molecule type" value="Genomic_DNA"/>
</dbReference>
<dbReference type="SUPFAM" id="SSF46977">
    <property type="entry name" value="Succinate dehydrogenase/fumarate reductase flavoprotein C-terminal domain"/>
    <property type="match status" value="1"/>
</dbReference>
<sequence>MSGAEILSARADVLVLGGGLAGCWAALRAAVLGASVIVAEKGYCGTSGVAATAGPGHWWVPPEKGLRENAVSRRLAAAQGLGDPVWMMRIIERTYETLPSISSHYRYEPDDNGVIRWHALRGPEYLRALRQKVVAAGVRILDHAPAAGLLKDSAGIVTGAHGVLRQGTASEWRVRAGAVVLATGGCAFGSALLGAANNTGDGHLMAAEAGAGMSGMEFSSVFTVAPARTTMTRTMIYSFAHYYDSDGYRIVPPAGPHDNAFLAGALARGPVLCDLSAVPEDIQRQLPQISPNVVVTFRRMGIDPFRQRFPVTLTGEGTIRGVGGIRVTGPDSGCGVPGLFVAGDVASREQVTGPVSGGGAVNSAWALGSGCIAAESAVAFAGINRVLPEPAESRLAERADRAHVAREADLAGLREVIASEMLSPEKQYFRTAGNLLKTEVRLAECHRTLATLRSETTRRGQQKFRELESMLAVARWCTASALARENSLGMHRRTDTSSEEFTPFHITSCGLDMVRTRRVPVEARA</sequence>
<name>A0A511XMD1_9PROT</name>
<evidence type="ECO:0000259" key="6">
    <source>
        <dbReference type="Pfam" id="PF00890"/>
    </source>
</evidence>
<keyword evidence="4" id="KW-0560">Oxidoreductase</keyword>
<keyword evidence="2" id="KW-0285">Flavoprotein</keyword>
<evidence type="ECO:0000313" key="8">
    <source>
        <dbReference type="EMBL" id="GEN64103.1"/>
    </source>
</evidence>
<keyword evidence="3" id="KW-0274">FAD</keyword>
<dbReference type="Pfam" id="PF02910">
    <property type="entry name" value="Succ_DH_flav_C"/>
    <property type="match status" value="1"/>
</dbReference>
<dbReference type="InterPro" id="IPR015939">
    <property type="entry name" value="Fum_Rdtase/Succ_DH_flav-like_C"/>
</dbReference>
<evidence type="ECO:0000256" key="3">
    <source>
        <dbReference type="ARBA" id="ARBA00022827"/>
    </source>
</evidence>
<dbReference type="OrthoDB" id="9805351at2"/>
<dbReference type="Gene3D" id="1.20.58.100">
    <property type="entry name" value="Fumarate reductase/succinate dehydrogenase flavoprotein-like, C-terminal domain"/>
    <property type="match status" value="1"/>
</dbReference>
<dbReference type="Gene3D" id="3.50.50.60">
    <property type="entry name" value="FAD/NAD(P)-binding domain"/>
    <property type="match status" value="1"/>
</dbReference>
<dbReference type="GO" id="GO:0034628">
    <property type="term" value="P:'de novo' NAD+ biosynthetic process from L-aspartate"/>
    <property type="evidence" value="ECO:0007669"/>
    <property type="project" value="TreeGrafter"/>
</dbReference>
<dbReference type="Proteomes" id="UP000321746">
    <property type="component" value="Unassembled WGS sequence"/>
</dbReference>
<dbReference type="InterPro" id="IPR036188">
    <property type="entry name" value="FAD/NAD-bd_sf"/>
</dbReference>
<accession>A0A511XMD1</accession>
<evidence type="ECO:0000256" key="4">
    <source>
        <dbReference type="ARBA" id="ARBA00023002"/>
    </source>
</evidence>
<dbReference type="Pfam" id="PF00890">
    <property type="entry name" value="FAD_binding_2"/>
    <property type="match status" value="2"/>
</dbReference>
<protein>
    <submittedName>
        <fullName evidence="8">Oxidoreductase</fullName>
    </submittedName>
</protein>
<feature type="domain" description="Fumarate reductase/succinate dehydrogenase flavoprotein-like C-terminal" evidence="7">
    <location>
        <begin position="428"/>
        <end position="497"/>
    </location>
</feature>
<comment type="cofactor">
    <cofactor evidence="1">
        <name>FAD</name>
        <dbReference type="ChEBI" id="CHEBI:57692"/>
    </cofactor>
</comment>
<dbReference type="RefSeq" id="WP_146889963.1">
    <property type="nucleotide sequence ID" value="NZ_BJYG01000034.1"/>
</dbReference>
<proteinExistence type="predicted"/>
<feature type="domain" description="FAD-dependent oxidoreductase 2 FAD-binding" evidence="6">
    <location>
        <begin position="119"/>
        <end position="222"/>
    </location>
</feature>
<dbReference type="PRINTS" id="PR00411">
    <property type="entry name" value="PNDRDTASEI"/>
</dbReference>
<dbReference type="PANTHER" id="PTHR42716:SF2">
    <property type="entry name" value="L-ASPARTATE OXIDASE, CHLOROPLASTIC"/>
    <property type="match status" value="1"/>
</dbReference>
<dbReference type="SUPFAM" id="SSF51905">
    <property type="entry name" value="FAD/NAD(P)-binding domain"/>
    <property type="match status" value="1"/>
</dbReference>
<gene>
    <name evidence="8" type="ORF">AOE01nite_23270</name>
</gene>
<dbReference type="PANTHER" id="PTHR42716">
    <property type="entry name" value="L-ASPARTATE OXIDASE"/>
    <property type="match status" value="1"/>
</dbReference>
<dbReference type="InterPro" id="IPR037099">
    <property type="entry name" value="Fum_R/Succ_DH_flav-like_C_sf"/>
</dbReference>
<dbReference type="InterPro" id="IPR003953">
    <property type="entry name" value="FAD-dep_OxRdtase_2_FAD-bd"/>
</dbReference>
<reference evidence="8 9" key="1">
    <citation type="submission" date="2019-07" db="EMBL/GenBank/DDBJ databases">
        <title>Whole genome shotgun sequence of Acetobacter oeni NBRC 105207.</title>
        <authorList>
            <person name="Hosoyama A."/>
            <person name="Uohara A."/>
            <person name="Ohji S."/>
            <person name="Ichikawa N."/>
        </authorList>
    </citation>
    <scope>NUCLEOTIDE SEQUENCE [LARGE SCALE GENOMIC DNA]</scope>
    <source>
        <strain evidence="8 9">NBRC 105207</strain>
    </source>
</reference>
<dbReference type="AlphaFoldDB" id="A0A511XMD1"/>
<evidence type="ECO:0000256" key="5">
    <source>
        <dbReference type="ARBA" id="ARBA00048305"/>
    </source>
</evidence>
<comment type="catalytic activity">
    <reaction evidence="5">
        <text>L-aspartate + O2 = iminosuccinate + H2O2</text>
        <dbReference type="Rhea" id="RHEA:25876"/>
        <dbReference type="ChEBI" id="CHEBI:15379"/>
        <dbReference type="ChEBI" id="CHEBI:16240"/>
        <dbReference type="ChEBI" id="CHEBI:29991"/>
        <dbReference type="ChEBI" id="CHEBI:77875"/>
        <dbReference type="EC" id="1.4.3.16"/>
    </reaction>
    <physiologicalReaction direction="left-to-right" evidence="5">
        <dbReference type="Rhea" id="RHEA:25877"/>
    </physiologicalReaction>
</comment>
<dbReference type="InterPro" id="IPR005288">
    <property type="entry name" value="NadB"/>
</dbReference>
<organism evidence="8 9">
    <name type="scientific">Acetobacter oeni</name>
    <dbReference type="NCBI Taxonomy" id="304077"/>
    <lineage>
        <taxon>Bacteria</taxon>
        <taxon>Pseudomonadati</taxon>
        <taxon>Pseudomonadota</taxon>
        <taxon>Alphaproteobacteria</taxon>
        <taxon>Acetobacterales</taxon>
        <taxon>Acetobacteraceae</taxon>
        <taxon>Acetobacter</taxon>
    </lineage>
</organism>
<comment type="caution">
    <text evidence="8">The sequence shown here is derived from an EMBL/GenBank/DDBJ whole genome shotgun (WGS) entry which is preliminary data.</text>
</comment>
<evidence type="ECO:0000259" key="7">
    <source>
        <dbReference type="Pfam" id="PF02910"/>
    </source>
</evidence>
<dbReference type="PRINTS" id="PR00368">
    <property type="entry name" value="FADPNR"/>
</dbReference>
<evidence type="ECO:0000256" key="1">
    <source>
        <dbReference type="ARBA" id="ARBA00001974"/>
    </source>
</evidence>
<dbReference type="GO" id="GO:0008734">
    <property type="term" value="F:L-aspartate oxidase activity"/>
    <property type="evidence" value="ECO:0007669"/>
    <property type="project" value="UniProtKB-EC"/>
</dbReference>
<evidence type="ECO:0000313" key="9">
    <source>
        <dbReference type="Proteomes" id="UP000321746"/>
    </source>
</evidence>
<evidence type="ECO:0000256" key="2">
    <source>
        <dbReference type="ARBA" id="ARBA00022630"/>
    </source>
</evidence>
<keyword evidence="9" id="KW-1185">Reference proteome</keyword>